<dbReference type="SUPFAM" id="SSF51556">
    <property type="entry name" value="Metallo-dependent hydrolases"/>
    <property type="match status" value="1"/>
</dbReference>
<dbReference type="PANTHER" id="PTHR46124:SF2">
    <property type="entry name" value="D-AMINOACYL-TRNA DEACYLASE"/>
    <property type="match status" value="1"/>
</dbReference>
<keyword evidence="3 5" id="KW-0378">Hydrolase</keyword>
<sequence>MLKEDLSTIIARAEDNGVQYMQTICTTLEELPAILEITVKYGNIFASCGVHPNEVKEITMCKTIVDYCNHPKIIGIGETGLDYYYQTSDKNKQIGSFEQHIQASQNTGLPIIVHTREAEENTIDILSSEMQNAPFTGLIHCFTSSKHLAKKMLDLGMYISVAGIVTFKNAASLQDIVRYIPLDRLLIETDSPYLAPVPMRGKQNEPAFVKYVAEKIAEIKETNLETVASATSKNFMSLFTKTHLVYSTTV</sequence>
<dbReference type="FunFam" id="3.20.20.140:FF:000005">
    <property type="entry name" value="TatD family hydrolase"/>
    <property type="match status" value="1"/>
</dbReference>
<dbReference type="PANTHER" id="PTHR46124">
    <property type="entry name" value="D-AMINOACYL-TRNA DEACYLASE"/>
    <property type="match status" value="1"/>
</dbReference>
<protein>
    <submittedName>
        <fullName evidence="5">TatD family hydrolase</fullName>
    </submittedName>
</protein>
<gene>
    <name evidence="5" type="ORF">DMENIID0002_07580</name>
</gene>
<feature type="binding site" evidence="4">
    <location>
        <position position="190"/>
    </location>
    <ligand>
        <name>a divalent metal cation</name>
        <dbReference type="ChEBI" id="CHEBI:60240"/>
        <label>1</label>
    </ligand>
</feature>
<evidence type="ECO:0000256" key="4">
    <source>
        <dbReference type="PIRSR" id="PIRSR005902-1"/>
    </source>
</evidence>
<dbReference type="Pfam" id="PF01026">
    <property type="entry name" value="TatD_DNase"/>
    <property type="match status" value="1"/>
</dbReference>
<dbReference type="InterPro" id="IPR018228">
    <property type="entry name" value="DNase_TatD-rel_CS"/>
</dbReference>
<dbReference type="Gene3D" id="3.20.20.140">
    <property type="entry name" value="Metal-dependent hydrolases"/>
    <property type="match status" value="1"/>
</dbReference>
<accession>A0AAT9G8K1</accession>
<reference evidence="5" key="1">
    <citation type="submission" date="2024-01" db="EMBL/GenBank/DDBJ databases">
        <title>Sequencing the genomes of a sandfly, Sergentomyia squamirostris, and its two endosymbionts.</title>
        <authorList>
            <person name="Itokawa K."/>
            <person name="Sanjoba C."/>
        </authorList>
    </citation>
    <scope>NUCLEOTIDE SEQUENCE</scope>
    <source>
        <strain evidence="5">RiSSQ</strain>
    </source>
</reference>
<dbReference type="PROSITE" id="PS01090">
    <property type="entry name" value="TATD_2"/>
    <property type="match status" value="1"/>
</dbReference>
<dbReference type="InterPro" id="IPR032466">
    <property type="entry name" value="Metal_Hydrolase"/>
</dbReference>
<dbReference type="CDD" id="cd01310">
    <property type="entry name" value="TatD_DNAse"/>
    <property type="match status" value="1"/>
</dbReference>
<feature type="binding site" evidence="4">
    <location>
        <position position="78"/>
    </location>
    <ligand>
        <name>a divalent metal cation</name>
        <dbReference type="ChEBI" id="CHEBI:60240"/>
        <label>1</label>
    </ligand>
</feature>
<feature type="binding site" evidence="4">
    <location>
        <position position="114"/>
    </location>
    <ligand>
        <name>a divalent metal cation</name>
        <dbReference type="ChEBI" id="CHEBI:60240"/>
        <label>2</label>
    </ligand>
</feature>
<dbReference type="EMBL" id="AP029170">
    <property type="protein sequence ID" value="BFD46112.1"/>
    <property type="molecule type" value="Genomic_DNA"/>
</dbReference>
<evidence type="ECO:0000313" key="5">
    <source>
        <dbReference type="EMBL" id="BFD46112.1"/>
    </source>
</evidence>
<evidence type="ECO:0000256" key="3">
    <source>
        <dbReference type="ARBA" id="ARBA00022801"/>
    </source>
</evidence>
<keyword evidence="2 4" id="KW-0479">Metal-binding</keyword>
<comment type="similarity">
    <text evidence="1">Belongs to the metallo-dependent hydrolases superfamily. TatD-type hydrolase family.</text>
</comment>
<dbReference type="InterPro" id="IPR015991">
    <property type="entry name" value="TatD/YcfH-like"/>
</dbReference>
<organism evidence="5">
    <name type="scientific">Candidatus Tisiphia endosymbiont of Sergentomyia squamirostris</name>
    <dbReference type="NCBI Taxonomy" id="3113639"/>
    <lineage>
        <taxon>Bacteria</taxon>
        <taxon>Pseudomonadati</taxon>
        <taxon>Pseudomonadota</taxon>
        <taxon>Alphaproteobacteria</taxon>
        <taxon>Rickettsiales</taxon>
        <taxon>Rickettsiaceae</taxon>
        <taxon>Rickettsieae</taxon>
        <taxon>Candidatus Tisiphia</taxon>
    </lineage>
</organism>
<dbReference type="GO" id="GO:0046872">
    <property type="term" value="F:metal ion binding"/>
    <property type="evidence" value="ECO:0007669"/>
    <property type="project" value="UniProtKB-KW"/>
</dbReference>
<proteinExistence type="inferred from homology"/>
<evidence type="ECO:0000256" key="1">
    <source>
        <dbReference type="ARBA" id="ARBA00009275"/>
    </source>
</evidence>
<dbReference type="AlphaFoldDB" id="A0AAT9G8K1"/>
<dbReference type="GO" id="GO:0016788">
    <property type="term" value="F:hydrolase activity, acting on ester bonds"/>
    <property type="evidence" value="ECO:0007669"/>
    <property type="project" value="InterPro"/>
</dbReference>
<dbReference type="PIRSF" id="PIRSF005902">
    <property type="entry name" value="DNase_TatD"/>
    <property type="match status" value="1"/>
</dbReference>
<name>A0AAT9G8K1_9RICK</name>
<evidence type="ECO:0000256" key="2">
    <source>
        <dbReference type="ARBA" id="ARBA00022723"/>
    </source>
</evidence>
<dbReference type="InterPro" id="IPR001130">
    <property type="entry name" value="TatD-like"/>
</dbReference>
<dbReference type="NCBIfam" id="TIGR00010">
    <property type="entry name" value="YchF/TatD family DNA exonuclease"/>
    <property type="match status" value="1"/>
</dbReference>
<feature type="binding site" evidence="4">
    <location>
        <position position="140"/>
    </location>
    <ligand>
        <name>a divalent metal cation</name>
        <dbReference type="ChEBI" id="CHEBI:60240"/>
        <label>2</label>
    </ligand>
</feature>
<dbReference type="GO" id="GO:0004536">
    <property type="term" value="F:DNA nuclease activity"/>
    <property type="evidence" value="ECO:0007669"/>
    <property type="project" value="InterPro"/>
</dbReference>